<dbReference type="PATRIC" id="fig|927704.6.peg.1403"/>
<dbReference type="InterPro" id="IPR011990">
    <property type="entry name" value="TPR-like_helical_dom_sf"/>
</dbReference>
<dbReference type="Gene3D" id="1.25.40.10">
    <property type="entry name" value="Tetratricopeptide repeat domain"/>
    <property type="match status" value="2"/>
</dbReference>
<protein>
    <recommendedName>
        <fullName evidence="3">Sel1 repeat-containing protein</fullName>
    </recommendedName>
</protein>
<dbReference type="KEGG" id="sri:SELR_13620"/>
<proteinExistence type="predicted"/>
<organism evidence="1 2">
    <name type="scientific">Selenomonas ruminantium subsp. lactilytica (strain NBRC 103574 / TAM6421)</name>
    <dbReference type="NCBI Taxonomy" id="927704"/>
    <lineage>
        <taxon>Bacteria</taxon>
        <taxon>Bacillati</taxon>
        <taxon>Bacillota</taxon>
        <taxon>Negativicutes</taxon>
        <taxon>Selenomonadales</taxon>
        <taxon>Selenomonadaceae</taxon>
        <taxon>Selenomonas</taxon>
    </lineage>
</organism>
<dbReference type="InterPro" id="IPR006597">
    <property type="entry name" value="Sel1-like"/>
</dbReference>
<dbReference type="HOGENOM" id="CLU_962762_0_0_9"/>
<dbReference type="AlphaFoldDB" id="I0GQN3"/>
<dbReference type="EMBL" id="AP012292">
    <property type="protein sequence ID" value="BAL83070.1"/>
    <property type="molecule type" value="Genomic_DNA"/>
</dbReference>
<reference evidence="1 2" key="1">
    <citation type="submission" date="2011-10" db="EMBL/GenBank/DDBJ databases">
        <title>Whole genome sequence of Selenomonas ruminantium subsp. lactilytica TAM6421.</title>
        <authorList>
            <person name="Oguchi A."/>
            <person name="Ankai A."/>
            <person name="Kaneko J."/>
            <person name="Yamada-Narita S."/>
            <person name="Fukui S."/>
            <person name="Takahashi M."/>
            <person name="Onodera T."/>
            <person name="Kojima S."/>
            <person name="Fushimi T."/>
            <person name="Abe N."/>
            <person name="Kamio Y."/>
            <person name="Yamazaki S."/>
            <person name="Fujita N."/>
        </authorList>
    </citation>
    <scope>NUCLEOTIDE SEQUENCE [LARGE SCALE GENOMIC DNA]</scope>
    <source>
        <strain evidence="2">NBRC 103574 / TAM6421</strain>
    </source>
</reference>
<dbReference type="Proteomes" id="UP000007887">
    <property type="component" value="Chromosome"/>
</dbReference>
<evidence type="ECO:0000313" key="1">
    <source>
        <dbReference type="EMBL" id="BAL83070.1"/>
    </source>
</evidence>
<name>I0GQN3_SELRL</name>
<dbReference type="SUPFAM" id="SSF81901">
    <property type="entry name" value="HCP-like"/>
    <property type="match status" value="2"/>
</dbReference>
<dbReference type="OrthoDB" id="9809047at2"/>
<evidence type="ECO:0008006" key="3">
    <source>
        <dbReference type="Google" id="ProtNLM"/>
    </source>
</evidence>
<accession>I0GQN3</accession>
<dbReference type="eggNOG" id="COG0790">
    <property type="taxonomic scope" value="Bacteria"/>
</dbReference>
<evidence type="ECO:0000313" key="2">
    <source>
        <dbReference type="Proteomes" id="UP000007887"/>
    </source>
</evidence>
<dbReference type="Pfam" id="PF08238">
    <property type="entry name" value="Sel1"/>
    <property type="match status" value="2"/>
</dbReference>
<dbReference type="RefSeq" id="WP_014424507.1">
    <property type="nucleotide sequence ID" value="NC_017068.1"/>
</dbReference>
<sequence>MTCFIPPEFRVKKEFDEEKFFEECMREFSNIRRDLQLDDETLKKAQRNQLLERYTKDVMKGCTVEGIKEMAKSVPDCDMNKGWCFGSSFISFSPLPVFDPTEEKVRCMIIFYREKCVLLRGRIEQVQGFERIICDKEKKVADGDVAAMFFLGKAYEEGRICVKDKEKSLAYYQQAKDTWAGYLSRRYEKWLDKAVQDSGLEMIGRIGREYIAGNFAQTAKKNRDSKLKKEVKWLTKAIDDGDGWAAFTKGNICFYGYGRWGTRKKEAYNNYLKAAKSKDSIYAMELGEF</sequence>
<gene>
    <name evidence="1" type="ordered locus">SELR_13620</name>
</gene>